<dbReference type="AlphaFoldDB" id="J0P5I6"/>
<gene>
    <name evidence="1" type="ORF">SapgrDRAFT_0968</name>
</gene>
<organism evidence="1 2">
    <name type="scientific">Saprospira grandis DSM 2844</name>
    <dbReference type="NCBI Taxonomy" id="694433"/>
    <lineage>
        <taxon>Bacteria</taxon>
        <taxon>Pseudomonadati</taxon>
        <taxon>Bacteroidota</taxon>
        <taxon>Saprospiria</taxon>
        <taxon>Saprospirales</taxon>
        <taxon>Saprospiraceae</taxon>
        <taxon>Saprospira</taxon>
    </lineage>
</organism>
<dbReference type="Pfam" id="PF05258">
    <property type="entry name" value="DciA"/>
    <property type="match status" value="1"/>
</dbReference>
<protein>
    <recommendedName>
        <fullName evidence="3">RNA-binding protein containing Zn ribbon</fullName>
    </recommendedName>
</protein>
<dbReference type="Proteomes" id="UP000005113">
    <property type="component" value="Unassembled WGS sequence"/>
</dbReference>
<reference evidence="2" key="1">
    <citation type="journal article" date="2012" name="Stand. Genomic Sci.">
        <title>Permanent draft genome sequence of the gliding predator Saprospira grandis strain Sa g1 (= HR1).</title>
        <authorList>
            <person name="Mavromatis K."/>
            <person name="Chertkov O."/>
            <person name="Lapidus A."/>
            <person name="Nolan M."/>
            <person name="Lucas S."/>
            <person name="Tice H."/>
            <person name="Del Rio T.G."/>
            <person name="Cheng J.F."/>
            <person name="Han C."/>
            <person name="Tapia R."/>
            <person name="Bruce D."/>
            <person name="Goodwin L.A."/>
            <person name="Pitluck S."/>
            <person name="Huntemann M."/>
            <person name="Liolios K."/>
            <person name="Pagani I."/>
            <person name="Ivanova N."/>
            <person name="Mikhailova N."/>
            <person name="Pati A."/>
            <person name="Chen A."/>
            <person name="Palaniappan K."/>
            <person name="Land M."/>
            <person name="Brambilla E.M."/>
            <person name="Rohde M."/>
            <person name="Spring S."/>
            <person name="Goker M."/>
            <person name="Detter J.C."/>
            <person name="Bristow J."/>
            <person name="Eisen J.A."/>
            <person name="Markowitz V."/>
            <person name="Hugenholtz P."/>
            <person name="Kyrpides N.C."/>
            <person name="Klenk H.P."/>
            <person name="Woyke T."/>
        </authorList>
    </citation>
    <scope>NUCLEOTIDE SEQUENCE [LARGE SCALE GENOMIC DNA]</scope>
    <source>
        <strain evidence="2">DSM 2844</strain>
    </source>
</reference>
<dbReference type="PANTHER" id="PTHR36456:SF1">
    <property type="entry name" value="UPF0232 PROTEIN SCO3875"/>
    <property type="match status" value="1"/>
</dbReference>
<dbReference type="OrthoDB" id="9796545at2"/>
<dbReference type="InterPro" id="IPR007922">
    <property type="entry name" value="DciA-like"/>
</dbReference>
<dbReference type="RefSeq" id="WP_002657841.1">
    <property type="nucleotide sequence ID" value="NZ_JH719942.1"/>
</dbReference>
<dbReference type="HOGENOM" id="CLU_160523_0_0_10"/>
<evidence type="ECO:0000313" key="1">
    <source>
        <dbReference type="EMBL" id="EJF52697.1"/>
    </source>
</evidence>
<evidence type="ECO:0008006" key="3">
    <source>
        <dbReference type="Google" id="ProtNLM"/>
    </source>
</evidence>
<name>J0P5I6_9BACT</name>
<dbReference type="EMBL" id="JH719942">
    <property type="protein sequence ID" value="EJF52697.1"/>
    <property type="molecule type" value="Genomic_DNA"/>
</dbReference>
<sequence length="109" mass="12927">MKSLEDLHNSLPYRKSNDDNFGNVLGKMLQVYGLSDKMREFQIRNYWEQQMGPMIAEHTQSVFVKRRKLFVRMRSAPLRQELLYGKAKLLELLNRHLGEEYLKDVVILA</sequence>
<dbReference type="PANTHER" id="PTHR36456">
    <property type="entry name" value="UPF0232 PROTEIN SCO3875"/>
    <property type="match status" value="1"/>
</dbReference>
<accession>J0P5I6</accession>
<evidence type="ECO:0000313" key="2">
    <source>
        <dbReference type="Proteomes" id="UP000005113"/>
    </source>
</evidence>
<proteinExistence type="predicted"/>